<sequence length="634" mass="69944">MPRTRPTVQTIFRELERISVNSSRTYEAPPGAPDPEKVLPLSILMDQHWKMEIQGEDRTLHVPGHLSLDSLSSDSERHIFPCHPLFNKLVRYAHQQAPRLCIRDDNTGVEATHIQLLTDVLAFRKRVWASLATDARKALIDREEVYIAILAPGGYEFTVAILAALALGAAVVPMTTALPPQEALYFVSKSRAAAVLVSEGALRLGLSVEKLVKDGNPQSSFVCVPVAPSLSNPPLRPRQIIVSSDTFLDDNAAGVVIFTSGTTGPPKGAVMRRAFVHDEAMGVVDHYQITRDDVLLHLLPVHHATGIGIMFFPFLIGGALLEFKSGSFSPEWLWDRWRRGGITFFSGVPTIYMRLMRHFQQSIASQPDAQQYIDGARALRACICGTSALPKNIADFWTELLGRQILLRYGMTETGAVFRVRMGDDNVPDGSVGNIFPGCDVRLSEGDQGEILAKSPGMFSKFLFDAEATKAAHDADGYYKTGDIARRDGDYYFILGRASVDIIKSGGYKISALDIERELLALPYVAEAMVVGVDDQEFGQRVAAAIVLKQGADVSPQGIADTSRLDIEKLRNDLRERLAGYKLPTVLRVLNEELPKSATGKVVKKTLGPHFFPPENYHELSAVQIWRSKRTTKL</sequence>
<feature type="transmembrane region" description="Helical" evidence="2">
    <location>
        <begin position="145"/>
        <end position="172"/>
    </location>
</feature>
<evidence type="ECO:0000259" key="4">
    <source>
        <dbReference type="Pfam" id="PF13193"/>
    </source>
</evidence>
<accession>A0A2S6C8L5</accession>
<dbReference type="Proteomes" id="UP000237631">
    <property type="component" value="Unassembled WGS sequence"/>
</dbReference>
<evidence type="ECO:0000256" key="1">
    <source>
        <dbReference type="ARBA" id="ARBA00006432"/>
    </source>
</evidence>
<gene>
    <name evidence="5" type="ORF">CBER1_02095</name>
</gene>
<dbReference type="InterPro" id="IPR042099">
    <property type="entry name" value="ANL_N_sf"/>
</dbReference>
<dbReference type="Pfam" id="PF00501">
    <property type="entry name" value="AMP-binding"/>
    <property type="match status" value="1"/>
</dbReference>
<feature type="domain" description="AMP-dependent synthetase/ligase" evidence="3">
    <location>
        <begin position="146"/>
        <end position="460"/>
    </location>
</feature>
<protein>
    <recommendedName>
        <fullName evidence="7">AMP-dependent synthetase/ligase domain-containing protein</fullName>
    </recommendedName>
</protein>
<evidence type="ECO:0000259" key="3">
    <source>
        <dbReference type="Pfam" id="PF00501"/>
    </source>
</evidence>
<keyword evidence="2" id="KW-1133">Transmembrane helix</keyword>
<dbReference type="InterPro" id="IPR000873">
    <property type="entry name" value="AMP-dep_synth/lig_dom"/>
</dbReference>
<dbReference type="STRING" id="357750.A0A2S6C8L5"/>
<dbReference type="InterPro" id="IPR025110">
    <property type="entry name" value="AMP-bd_C"/>
</dbReference>
<keyword evidence="2" id="KW-0472">Membrane</keyword>
<feature type="domain" description="AMP-binding enzyme C-terminal" evidence="4">
    <location>
        <begin position="515"/>
        <end position="601"/>
    </location>
</feature>
<evidence type="ECO:0000313" key="6">
    <source>
        <dbReference type="Proteomes" id="UP000237631"/>
    </source>
</evidence>
<dbReference type="InterPro" id="IPR020845">
    <property type="entry name" value="AMP-binding_CS"/>
</dbReference>
<evidence type="ECO:0008006" key="7">
    <source>
        <dbReference type="Google" id="ProtNLM"/>
    </source>
</evidence>
<dbReference type="GO" id="GO:0006631">
    <property type="term" value="P:fatty acid metabolic process"/>
    <property type="evidence" value="ECO:0007669"/>
    <property type="project" value="TreeGrafter"/>
</dbReference>
<dbReference type="PANTHER" id="PTHR43201">
    <property type="entry name" value="ACYL-COA SYNTHETASE"/>
    <property type="match status" value="1"/>
</dbReference>
<dbReference type="Gene3D" id="3.40.50.12780">
    <property type="entry name" value="N-terminal domain of ligase-like"/>
    <property type="match status" value="1"/>
</dbReference>
<dbReference type="EMBL" id="PNEN01000526">
    <property type="protein sequence ID" value="PPJ56078.1"/>
    <property type="molecule type" value="Genomic_DNA"/>
</dbReference>
<keyword evidence="6" id="KW-1185">Reference proteome</keyword>
<dbReference type="InterPro" id="IPR045851">
    <property type="entry name" value="AMP-bd_C_sf"/>
</dbReference>
<dbReference type="OrthoDB" id="6614653at2759"/>
<evidence type="ECO:0000256" key="2">
    <source>
        <dbReference type="SAM" id="Phobius"/>
    </source>
</evidence>
<organism evidence="5 6">
    <name type="scientific">Cercospora berteroae</name>
    <dbReference type="NCBI Taxonomy" id="357750"/>
    <lineage>
        <taxon>Eukaryota</taxon>
        <taxon>Fungi</taxon>
        <taxon>Dikarya</taxon>
        <taxon>Ascomycota</taxon>
        <taxon>Pezizomycotina</taxon>
        <taxon>Dothideomycetes</taxon>
        <taxon>Dothideomycetidae</taxon>
        <taxon>Mycosphaerellales</taxon>
        <taxon>Mycosphaerellaceae</taxon>
        <taxon>Cercospora</taxon>
    </lineage>
</organism>
<name>A0A2S6C8L5_9PEZI</name>
<comment type="similarity">
    <text evidence="1">Belongs to the ATP-dependent AMP-binding enzyme family.</text>
</comment>
<evidence type="ECO:0000313" key="5">
    <source>
        <dbReference type="EMBL" id="PPJ56078.1"/>
    </source>
</evidence>
<dbReference type="PROSITE" id="PS00455">
    <property type="entry name" value="AMP_BINDING"/>
    <property type="match status" value="1"/>
</dbReference>
<proteinExistence type="inferred from homology"/>
<reference evidence="6" key="1">
    <citation type="journal article" date="2017" name="bioRxiv">
        <title>Conservation of a gene cluster reveals novel cercosporin biosynthetic mechanisms and extends production to the genus Colletotrichum.</title>
        <authorList>
            <person name="de Jonge R."/>
            <person name="Ebert M.K."/>
            <person name="Huitt-Roehl C.R."/>
            <person name="Pal P."/>
            <person name="Suttle J.C."/>
            <person name="Spanner R.E."/>
            <person name="Neubauer J.D."/>
            <person name="Jurick W.M.II."/>
            <person name="Stott K.A."/>
            <person name="Secor G.A."/>
            <person name="Thomma B.P.H.J."/>
            <person name="Van de Peer Y."/>
            <person name="Townsend C.A."/>
            <person name="Bolton M.D."/>
        </authorList>
    </citation>
    <scope>NUCLEOTIDE SEQUENCE [LARGE SCALE GENOMIC DNA]</scope>
    <source>
        <strain evidence="6">CBS538.71</strain>
    </source>
</reference>
<dbReference type="AlphaFoldDB" id="A0A2S6C8L5"/>
<dbReference type="Gene3D" id="3.30.300.30">
    <property type="match status" value="1"/>
</dbReference>
<keyword evidence="2" id="KW-0812">Transmembrane</keyword>
<dbReference type="GO" id="GO:0031956">
    <property type="term" value="F:medium-chain fatty acid-CoA ligase activity"/>
    <property type="evidence" value="ECO:0007669"/>
    <property type="project" value="TreeGrafter"/>
</dbReference>
<dbReference type="SUPFAM" id="SSF56801">
    <property type="entry name" value="Acetyl-CoA synthetase-like"/>
    <property type="match status" value="1"/>
</dbReference>
<comment type="caution">
    <text evidence="5">The sequence shown here is derived from an EMBL/GenBank/DDBJ whole genome shotgun (WGS) entry which is preliminary data.</text>
</comment>
<dbReference type="Pfam" id="PF13193">
    <property type="entry name" value="AMP-binding_C"/>
    <property type="match status" value="1"/>
</dbReference>
<dbReference type="PANTHER" id="PTHR43201:SF8">
    <property type="entry name" value="ACYL-COA SYNTHETASE FAMILY MEMBER 3"/>
    <property type="match status" value="1"/>
</dbReference>